<dbReference type="EMBL" id="JAAOZC010000003">
    <property type="protein sequence ID" value="NIJ07732.1"/>
    <property type="molecule type" value="Genomic_DNA"/>
</dbReference>
<dbReference type="InterPro" id="IPR035093">
    <property type="entry name" value="RelE/ParE_toxin_dom_sf"/>
</dbReference>
<reference evidence="1 2" key="1">
    <citation type="submission" date="2020-03" db="EMBL/GenBank/DDBJ databases">
        <title>Genomic Encyclopedia of Type Strains, Phase III (KMG-III): the genomes of soil and plant-associated and newly described type strains.</title>
        <authorList>
            <person name="Whitman W."/>
        </authorList>
    </citation>
    <scope>NUCLEOTIDE SEQUENCE [LARGE SCALE GENOMIC DNA]</scope>
    <source>
        <strain evidence="1 2">CECT 8804</strain>
    </source>
</reference>
<organism evidence="1 2">
    <name type="scientific">Sphingomonas vulcanisoli</name>
    <dbReference type="NCBI Taxonomy" id="1658060"/>
    <lineage>
        <taxon>Bacteria</taxon>
        <taxon>Pseudomonadati</taxon>
        <taxon>Pseudomonadota</taxon>
        <taxon>Alphaproteobacteria</taxon>
        <taxon>Sphingomonadales</taxon>
        <taxon>Sphingomonadaceae</taxon>
        <taxon>Sphingomonas</taxon>
    </lineage>
</organism>
<comment type="caution">
    <text evidence="1">The sequence shown here is derived from an EMBL/GenBank/DDBJ whole genome shotgun (WGS) entry which is preliminary data.</text>
</comment>
<dbReference type="PANTHER" id="PTHR40266">
    <property type="entry name" value="TOXIN HIGB-1"/>
    <property type="match status" value="1"/>
</dbReference>
<dbReference type="Proteomes" id="UP000727456">
    <property type="component" value="Unassembled WGS sequence"/>
</dbReference>
<sequence length="97" mass="11180">MRVEGIRHKALERFYLTGNRKGLDAQLAPRLSRMFAFLDAVQTIADLKVPPNYDAHELKGNRAGTWSLTVTRNWRMTFRVTEDLGIEDMDLEDYHGA</sequence>
<keyword evidence="2" id="KW-1185">Reference proteome</keyword>
<name>A0ABX0TQC3_9SPHN</name>
<dbReference type="PANTHER" id="PTHR40266:SF2">
    <property type="entry name" value="TOXIN HIGB-1"/>
    <property type="match status" value="1"/>
</dbReference>
<gene>
    <name evidence="1" type="ORF">FHS31_001342</name>
</gene>
<evidence type="ECO:0000313" key="2">
    <source>
        <dbReference type="Proteomes" id="UP000727456"/>
    </source>
</evidence>
<dbReference type="SUPFAM" id="SSF143011">
    <property type="entry name" value="RelE-like"/>
    <property type="match status" value="1"/>
</dbReference>
<dbReference type="RefSeq" id="WP_167072609.1">
    <property type="nucleotide sequence ID" value="NZ_JAAOZC010000003.1"/>
</dbReference>
<accession>A0ABX0TQC3</accession>
<dbReference type="InterPro" id="IPR007711">
    <property type="entry name" value="HigB-1"/>
</dbReference>
<dbReference type="Pfam" id="PF05015">
    <property type="entry name" value="HigB-like_toxin"/>
    <property type="match status" value="1"/>
</dbReference>
<evidence type="ECO:0000313" key="1">
    <source>
        <dbReference type="EMBL" id="NIJ07732.1"/>
    </source>
</evidence>
<proteinExistence type="predicted"/>
<dbReference type="Gene3D" id="3.30.2310.20">
    <property type="entry name" value="RelE-like"/>
    <property type="match status" value="1"/>
</dbReference>
<protein>
    <submittedName>
        <fullName evidence="1">Proteic killer suppression protein</fullName>
    </submittedName>
</protein>